<dbReference type="Gene3D" id="1.10.357.10">
    <property type="entry name" value="Tetracycline Repressor, domain 2"/>
    <property type="match status" value="1"/>
</dbReference>
<organism evidence="2 3">
    <name type="scientific">Rubrivivax gelatinosus</name>
    <name type="common">Rhodocyclus gelatinosus</name>
    <name type="synonym">Rhodopseudomonas gelatinosa</name>
    <dbReference type="NCBI Taxonomy" id="28068"/>
    <lineage>
        <taxon>Bacteria</taxon>
        <taxon>Pseudomonadati</taxon>
        <taxon>Pseudomonadota</taxon>
        <taxon>Betaproteobacteria</taxon>
        <taxon>Burkholderiales</taxon>
        <taxon>Sphaerotilaceae</taxon>
        <taxon>Rubrivivax</taxon>
    </lineage>
</organism>
<feature type="domain" description="Tetracyclin repressor-like C-terminal" evidence="1">
    <location>
        <begin position="79"/>
        <end position="189"/>
    </location>
</feature>
<dbReference type="InterPro" id="IPR036271">
    <property type="entry name" value="Tet_transcr_reg_TetR-rel_C_sf"/>
</dbReference>
<dbReference type="RefSeq" id="WP_200228508.1">
    <property type="nucleotide sequence ID" value="NZ_NRRT01000021.1"/>
</dbReference>
<accession>A0ABS1DZW8</accession>
<protein>
    <recommendedName>
        <fullName evidence="1">Tetracyclin repressor-like C-terminal domain-containing protein</fullName>
    </recommendedName>
</protein>
<dbReference type="SUPFAM" id="SSF48498">
    <property type="entry name" value="Tetracyclin repressor-like, C-terminal domain"/>
    <property type="match status" value="1"/>
</dbReference>
<evidence type="ECO:0000313" key="2">
    <source>
        <dbReference type="EMBL" id="MBK1715304.1"/>
    </source>
</evidence>
<evidence type="ECO:0000259" key="1">
    <source>
        <dbReference type="Pfam" id="PF17920"/>
    </source>
</evidence>
<proteinExistence type="predicted"/>
<gene>
    <name evidence="2" type="ORF">CKO43_21330</name>
</gene>
<name>A0ABS1DZW8_RUBGE</name>
<evidence type="ECO:0000313" key="3">
    <source>
        <dbReference type="Proteomes" id="UP001041814"/>
    </source>
</evidence>
<comment type="caution">
    <text evidence="2">The sequence shown here is derived from an EMBL/GenBank/DDBJ whole genome shotgun (WGS) entry which is preliminary data.</text>
</comment>
<dbReference type="Proteomes" id="UP001041814">
    <property type="component" value="Unassembled WGS sequence"/>
</dbReference>
<reference evidence="2" key="1">
    <citation type="submission" date="2017-08" db="EMBL/GenBank/DDBJ databases">
        <authorList>
            <person name="Imhoff J.F."/>
            <person name="Rahn T."/>
            <person name="Kuenzel S."/>
            <person name="Neulinger S.C."/>
        </authorList>
    </citation>
    <scope>NUCLEOTIDE SEQUENCE</scope>
    <source>
        <strain evidence="2">IM 151</strain>
    </source>
</reference>
<dbReference type="Pfam" id="PF17920">
    <property type="entry name" value="TetR_C_16"/>
    <property type="match status" value="1"/>
</dbReference>
<reference evidence="2" key="2">
    <citation type="journal article" date="2020" name="Microorganisms">
        <title>Osmotic Adaptation and Compatible Solute Biosynthesis of Phototrophic Bacteria as Revealed from Genome Analyses.</title>
        <authorList>
            <person name="Imhoff J.F."/>
            <person name="Rahn T."/>
            <person name="Kunzel S."/>
            <person name="Keller A."/>
            <person name="Neulinger S.C."/>
        </authorList>
    </citation>
    <scope>NUCLEOTIDE SEQUENCE</scope>
    <source>
        <strain evidence="2">IM 151</strain>
    </source>
</reference>
<sequence length="203" mass="21527">MDGFLGEFEIWLAMVGLGSGSWIGYVLADSLNETMRSAAERAGVLKDRTEGGNAALAAPAADPADGIERAAAPVRSDIDALATGIIERYLDLWEHEPGEAAMETTVRAAMAISLSLQEHAATQQEAAKRRITCGIAPLLEIDNAALRAQLVNAQLLGTAVMRHIVKAEPLASMSVPQLVEALVPAVGRSLSEPMFRDDPAGRR</sequence>
<dbReference type="InterPro" id="IPR041678">
    <property type="entry name" value="TetR_C_16"/>
</dbReference>
<keyword evidence="3" id="KW-1185">Reference proteome</keyword>
<dbReference type="EMBL" id="NRRU01000111">
    <property type="protein sequence ID" value="MBK1715304.1"/>
    <property type="molecule type" value="Genomic_DNA"/>
</dbReference>